<dbReference type="InterPro" id="IPR036873">
    <property type="entry name" value="Rhodanese-like_dom_sf"/>
</dbReference>
<keyword evidence="1" id="KW-0472">Membrane</keyword>
<dbReference type="SMART" id="SM00450">
    <property type="entry name" value="RHOD"/>
    <property type="match status" value="1"/>
</dbReference>
<accession>A0ABW4KLP5</accession>
<dbReference type="SUPFAM" id="SSF52821">
    <property type="entry name" value="Rhodanese/Cell cycle control phosphatase"/>
    <property type="match status" value="1"/>
</dbReference>
<evidence type="ECO:0000313" key="4">
    <source>
        <dbReference type="Proteomes" id="UP001597301"/>
    </source>
</evidence>
<keyword evidence="1" id="KW-1133">Transmembrane helix</keyword>
<keyword evidence="4" id="KW-1185">Reference proteome</keyword>
<proteinExistence type="predicted"/>
<dbReference type="RefSeq" id="WP_380774490.1">
    <property type="nucleotide sequence ID" value="NZ_JBHUEO010000040.1"/>
</dbReference>
<dbReference type="Pfam" id="PF00581">
    <property type="entry name" value="Rhodanese"/>
    <property type="match status" value="1"/>
</dbReference>
<protein>
    <submittedName>
        <fullName evidence="3">Rhodanese-like domain-containing protein</fullName>
    </submittedName>
</protein>
<dbReference type="PANTHER" id="PTHR43031:SF18">
    <property type="entry name" value="RHODANESE-RELATED SULFURTRANSFERASES"/>
    <property type="match status" value="1"/>
</dbReference>
<organism evidence="3 4">
    <name type="scientific">Siminovitchia sediminis</name>
    <dbReference type="NCBI Taxonomy" id="1274353"/>
    <lineage>
        <taxon>Bacteria</taxon>
        <taxon>Bacillati</taxon>
        <taxon>Bacillota</taxon>
        <taxon>Bacilli</taxon>
        <taxon>Bacillales</taxon>
        <taxon>Bacillaceae</taxon>
        <taxon>Siminovitchia</taxon>
    </lineage>
</organism>
<dbReference type="InterPro" id="IPR050229">
    <property type="entry name" value="GlpE_sulfurtransferase"/>
</dbReference>
<dbReference type="PROSITE" id="PS50206">
    <property type="entry name" value="RHODANESE_3"/>
    <property type="match status" value="1"/>
</dbReference>
<keyword evidence="1" id="KW-0812">Transmembrane</keyword>
<dbReference type="InterPro" id="IPR001763">
    <property type="entry name" value="Rhodanese-like_dom"/>
</dbReference>
<sequence>MGVLYTLLIILGIVAAFSLYNYFRQKKILTTLTQDEFRAGYRKAQLIDVREQKEYDGGHILGARNIPMSQFKMRMKEIRKDKPVYLYCQSGLRSGRAAQQLYRKGYRQLYHLQGGFKQWTGKIKSKQSNG</sequence>
<evidence type="ECO:0000313" key="3">
    <source>
        <dbReference type="EMBL" id="MFD1707696.1"/>
    </source>
</evidence>
<dbReference type="PANTHER" id="PTHR43031">
    <property type="entry name" value="FAD-DEPENDENT OXIDOREDUCTASE"/>
    <property type="match status" value="1"/>
</dbReference>
<name>A0ABW4KLP5_9BACI</name>
<comment type="caution">
    <text evidence="3">The sequence shown here is derived from an EMBL/GenBank/DDBJ whole genome shotgun (WGS) entry which is preliminary data.</text>
</comment>
<feature type="domain" description="Rhodanese" evidence="2">
    <location>
        <begin position="40"/>
        <end position="128"/>
    </location>
</feature>
<dbReference type="Gene3D" id="3.40.250.10">
    <property type="entry name" value="Rhodanese-like domain"/>
    <property type="match status" value="1"/>
</dbReference>
<evidence type="ECO:0000259" key="2">
    <source>
        <dbReference type="PROSITE" id="PS50206"/>
    </source>
</evidence>
<reference evidence="4" key="1">
    <citation type="journal article" date="2019" name="Int. J. Syst. Evol. Microbiol.">
        <title>The Global Catalogue of Microorganisms (GCM) 10K type strain sequencing project: providing services to taxonomists for standard genome sequencing and annotation.</title>
        <authorList>
            <consortium name="The Broad Institute Genomics Platform"/>
            <consortium name="The Broad Institute Genome Sequencing Center for Infectious Disease"/>
            <person name="Wu L."/>
            <person name="Ma J."/>
        </authorList>
    </citation>
    <scope>NUCLEOTIDE SEQUENCE [LARGE SCALE GENOMIC DNA]</scope>
    <source>
        <strain evidence="4">CGMCC 1.12295</strain>
    </source>
</reference>
<dbReference type="Proteomes" id="UP001597301">
    <property type="component" value="Unassembled WGS sequence"/>
</dbReference>
<dbReference type="EMBL" id="JBHUEO010000040">
    <property type="protein sequence ID" value="MFD1707696.1"/>
    <property type="molecule type" value="Genomic_DNA"/>
</dbReference>
<feature type="transmembrane region" description="Helical" evidence="1">
    <location>
        <begin position="6"/>
        <end position="23"/>
    </location>
</feature>
<dbReference type="CDD" id="cd00158">
    <property type="entry name" value="RHOD"/>
    <property type="match status" value="1"/>
</dbReference>
<gene>
    <name evidence="3" type="ORF">ACFSCZ_13290</name>
</gene>
<evidence type="ECO:0000256" key="1">
    <source>
        <dbReference type="SAM" id="Phobius"/>
    </source>
</evidence>